<accession>A0A1N6MVT8</accession>
<proteinExistence type="predicted"/>
<keyword evidence="1" id="KW-0732">Signal</keyword>
<evidence type="ECO:0000313" key="2">
    <source>
        <dbReference type="EMBL" id="SIP72978.1"/>
    </source>
</evidence>
<evidence type="ECO:0000313" key="3">
    <source>
        <dbReference type="Proteomes" id="UP000196435"/>
    </source>
</evidence>
<evidence type="ECO:0008006" key="4">
    <source>
        <dbReference type="Google" id="ProtNLM"/>
    </source>
</evidence>
<protein>
    <recommendedName>
        <fullName evidence="4">Outer membrane porin protein</fullName>
    </recommendedName>
</protein>
<feature type="chain" id="PRO_5012681254" description="Outer membrane porin protein" evidence="1">
    <location>
        <begin position="29"/>
        <end position="187"/>
    </location>
</feature>
<dbReference type="EMBL" id="FTLG01000080">
    <property type="protein sequence ID" value="SIP72978.1"/>
    <property type="molecule type" value="Genomic_DNA"/>
</dbReference>
<feature type="signal peptide" evidence="1">
    <location>
        <begin position="1"/>
        <end position="28"/>
    </location>
</feature>
<dbReference type="Proteomes" id="UP000196435">
    <property type="component" value="Unassembled WGS sequence"/>
</dbReference>
<dbReference type="InterPro" id="IPR011250">
    <property type="entry name" value="OMP/PagP_B-barrel"/>
</dbReference>
<reference evidence="3" key="1">
    <citation type="submission" date="2016-12" db="EMBL/GenBank/DDBJ databases">
        <authorList>
            <person name="Gaudriault S."/>
        </authorList>
    </citation>
    <scope>NUCLEOTIDE SEQUENCE [LARGE SCALE GENOMIC DNA]</scope>
    <source>
        <strain evidence="3">HGB1681 (deposited as PTA-6826 in the American Type Culture Collection)</strain>
    </source>
</reference>
<dbReference type="SUPFAM" id="SSF56925">
    <property type="entry name" value="OMPA-like"/>
    <property type="match status" value="1"/>
</dbReference>
<organism evidence="2 3">
    <name type="scientific">Xenorhabdus innexi</name>
    <dbReference type="NCBI Taxonomy" id="290109"/>
    <lineage>
        <taxon>Bacteria</taxon>
        <taxon>Pseudomonadati</taxon>
        <taxon>Pseudomonadota</taxon>
        <taxon>Gammaproteobacteria</taxon>
        <taxon>Enterobacterales</taxon>
        <taxon>Morganellaceae</taxon>
        <taxon>Xenorhabdus</taxon>
    </lineage>
</organism>
<dbReference type="InterPro" id="IPR009998">
    <property type="entry name" value="YfaZ"/>
</dbReference>
<gene>
    <name evidence="2" type="ORF">XIS1_1700029</name>
</gene>
<sequence>MREEGYNMKGFIAVSAAGLLFMTGTANAISVNVEAGKHYTSTSAGVGDKTAGLSLNGNWTRSDHNGQLGSLGLAFALPVGPLTASVGGKALYLSPKVGKEGAALAAGVGLSVAVTPSLSLYGEAYGAPAGFTSGIDSYTEATGGVRYLVFRPISIEAGYRVIDLKGKGGDRSNKVSDGFYIGAGVNF</sequence>
<dbReference type="Pfam" id="PF07437">
    <property type="entry name" value="YfaZ"/>
    <property type="match status" value="1"/>
</dbReference>
<evidence type="ECO:0000256" key="1">
    <source>
        <dbReference type="SAM" id="SignalP"/>
    </source>
</evidence>
<name>A0A1N6MVT8_9GAMM</name>
<dbReference type="AlphaFoldDB" id="A0A1N6MVT8"/>